<keyword evidence="4" id="KW-1185">Reference proteome</keyword>
<organism evidence="3 4">
    <name type="scientific">Prauserella oleivorans</name>
    <dbReference type="NCBI Taxonomy" id="1478153"/>
    <lineage>
        <taxon>Bacteria</taxon>
        <taxon>Bacillati</taxon>
        <taxon>Actinomycetota</taxon>
        <taxon>Actinomycetes</taxon>
        <taxon>Pseudonocardiales</taxon>
        <taxon>Pseudonocardiaceae</taxon>
        <taxon>Prauserella</taxon>
    </lineage>
</organism>
<evidence type="ECO:0000313" key="4">
    <source>
        <dbReference type="Proteomes" id="UP001597478"/>
    </source>
</evidence>
<feature type="region of interest" description="Disordered" evidence="1">
    <location>
        <begin position="40"/>
        <end position="72"/>
    </location>
</feature>
<sequence length="196" mass="21489">MPTPSSPHWRWLVPVLIVVVSLTVGGGLLARELYQAPQGSAEEEAAATPTTTSLAPEQQPGSSRVELTADAAAHPEAEAVRTLVQTHFDAINARDYDLWSTTVVTERVQGQPRRDWLANYRSTRDGSIRVYRIESAPRDQLTVLLAFTSVQDAADAPSELPEDCIRWQLAFPLTAEEGGWKIDTVPAGTVPERTRC</sequence>
<comment type="caution">
    <text evidence="3">The sequence shown here is derived from an EMBL/GenBank/DDBJ whole genome shotgun (WGS) entry which is preliminary data.</text>
</comment>
<evidence type="ECO:0000256" key="2">
    <source>
        <dbReference type="SAM" id="Phobius"/>
    </source>
</evidence>
<keyword evidence="2" id="KW-0812">Transmembrane</keyword>
<feature type="transmembrane region" description="Helical" evidence="2">
    <location>
        <begin position="12"/>
        <end position="30"/>
    </location>
</feature>
<dbReference type="EMBL" id="JBHUOF010000013">
    <property type="protein sequence ID" value="MFD2800065.1"/>
    <property type="molecule type" value="Genomic_DNA"/>
</dbReference>
<proteinExistence type="predicted"/>
<evidence type="ECO:0000313" key="3">
    <source>
        <dbReference type="EMBL" id="MFD2800065.1"/>
    </source>
</evidence>
<accession>A0ABW5WCH5</accession>
<dbReference type="Proteomes" id="UP001597478">
    <property type="component" value="Unassembled WGS sequence"/>
</dbReference>
<keyword evidence="2" id="KW-1133">Transmembrane helix</keyword>
<evidence type="ECO:0008006" key="5">
    <source>
        <dbReference type="Google" id="ProtNLM"/>
    </source>
</evidence>
<keyword evidence="2" id="KW-0472">Membrane</keyword>
<protein>
    <recommendedName>
        <fullName evidence="5">Mce-associated membrane protein</fullName>
    </recommendedName>
</protein>
<dbReference type="RefSeq" id="WP_377384988.1">
    <property type="nucleotide sequence ID" value="NZ_JBHSAN010000004.1"/>
</dbReference>
<gene>
    <name evidence="3" type="ORF">ACFS2C_11745</name>
</gene>
<reference evidence="4" key="1">
    <citation type="journal article" date="2019" name="Int. J. Syst. Evol. Microbiol.">
        <title>The Global Catalogue of Microorganisms (GCM) 10K type strain sequencing project: providing services to taxonomists for standard genome sequencing and annotation.</title>
        <authorList>
            <consortium name="The Broad Institute Genomics Platform"/>
            <consortium name="The Broad Institute Genome Sequencing Center for Infectious Disease"/>
            <person name="Wu L."/>
            <person name="Ma J."/>
        </authorList>
    </citation>
    <scope>NUCLEOTIDE SEQUENCE [LARGE SCALE GENOMIC DNA]</scope>
    <source>
        <strain evidence="4">IBRC-M 10906</strain>
    </source>
</reference>
<feature type="compositionally biased region" description="Low complexity" evidence="1">
    <location>
        <begin position="46"/>
        <end position="57"/>
    </location>
</feature>
<name>A0ABW5WCH5_9PSEU</name>
<evidence type="ECO:0000256" key="1">
    <source>
        <dbReference type="SAM" id="MobiDB-lite"/>
    </source>
</evidence>